<dbReference type="InterPro" id="IPR036162">
    <property type="entry name" value="Resolvase-like_N_sf"/>
</dbReference>
<dbReference type="GO" id="GO:0000150">
    <property type="term" value="F:DNA strand exchange activity"/>
    <property type="evidence" value="ECO:0007669"/>
    <property type="project" value="InterPro"/>
</dbReference>
<dbReference type="InterPro" id="IPR050639">
    <property type="entry name" value="SSR_resolvase"/>
</dbReference>
<evidence type="ECO:0000313" key="2">
    <source>
        <dbReference type="EMBL" id="RDI43866.1"/>
    </source>
</evidence>
<name>A0A370GKU8_9NOCA</name>
<dbReference type="Gene3D" id="3.40.50.1390">
    <property type="entry name" value="Resolvase, N-terminal catalytic domain"/>
    <property type="match status" value="1"/>
</dbReference>
<dbReference type="PANTHER" id="PTHR30461:SF23">
    <property type="entry name" value="DNA RECOMBINASE-RELATED"/>
    <property type="match status" value="1"/>
</dbReference>
<dbReference type="CDD" id="cd00338">
    <property type="entry name" value="Ser_Recombinase"/>
    <property type="match status" value="1"/>
</dbReference>
<dbReference type="AlphaFoldDB" id="A0A370GKU8"/>
<dbReference type="SMART" id="SM00857">
    <property type="entry name" value="Resolvase"/>
    <property type="match status" value="1"/>
</dbReference>
<dbReference type="STRING" id="1210089.GCA_001613165_04944"/>
<dbReference type="OrthoDB" id="4500247at2"/>
<evidence type="ECO:0000259" key="1">
    <source>
        <dbReference type="PROSITE" id="PS51737"/>
    </source>
</evidence>
<dbReference type="Pfam" id="PF07508">
    <property type="entry name" value="Recombinase"/>
    <property type="match status" value="1"/>
</dbReference>
<organism evidence="2 3">
    <name type="scientific">Nocardia mexicana</name>
    <dbReference type="NCBI Taxonomy" id="279262"/>
    <lineage>
        <taxon>Bacteria</taxon>
        <taxon>Bacillati</taxon>
        <taxon>Actinomycetota</taxon>
        <taxon>Actinomycetes</taxon>
        <taxon>Mycobacteriales</taxon>
        <taxon>Nocardiaceae</taxon>
        <taxon>Nocardia</taxon>
    </lineage>
</organism>
<dbReference type="InterPro" id="IPR006119">
    <property type="entry name" value="Resolv_N"/>
</dbReference>
<proteinExistence type="predicted"/>
<evidence type="ECO:0000313" key="3">
    <source>
        <dbReference type="Proteomes" id="UP000255355"/>
    </source>
</evidence>
<sequence>MPLNPKDFPDLEATLYGRNSQDKKKGLSVPQQLRWGRDECGRFGWTVGRVISDPDIGATRHTVKQRPGYKELVAELSTPTRSGKPRVLVTRSSSRASRQLLDFAILRELCAKLHVYWYSGGQLYDLDNPTDRRILAQEAVDNEYQPEQNRFDSMQQLERNFLDGKPHGKEAFGYEIVYKRGKAVDRIPSPQKGPIVREMARLALQSRSSKTVARWLTSERVPIPSADMGLPCRRCSKTEGRRVLKAVDRRTCLCDKAWMTEWDHVMVRGVLTCHTIAGLRAHKDKATGTVTTTPATWEPLISLEDFDELQAMFSDPKRLAIGQQGSAPKWLLSGIPGCGKCGGSVKSRSGGRRDRAGHLRPRNYECENQCVCRRAEPLDDLIEETVLRKLEDPGLLVALSRSDADAAAAQAEAKALRDTYDKWVAEAIAAELSPLEIKQYKDRKLPAIKDAEARAQAAIPMPHVVAAAGPDARAKWHDDQVTPLEAKRRIIRSLLSITIHPTGGKRTGYGTPASPELIDVAPLVA</sequence>
<dbReference type="PROSITE" id="PS51737">
    <property type="entry name" value="RECOMBINASE_DNA_BIND"/>
    <property type="match status" value="1"/>
</dbReference>
<dbReference type="InterPro" id="IPR038109">
    <property type="entry name" value="DNA_bind_recomb_sf"/>
</dbReference>
<dbReference type="Proteomes" id="UP000255355">
    <property type="component" value="Unassembled WGS sequence"/>
</dbReference>
<dbReference type="Gene3D" id="3.90.1750.20">
    <property type="entry name" value="Putative Large Serine Recombinase, Chain B, Domain 2"/>
    <property type="match status" value="1"/>
</dbReference>
<gene>
    <name evidence="2" type="ORF">DFR68_11846</name>
</gene>
<accession>A0A370GKU8</accession>
<dbReference type="InterPro" id="IPR011109">
    <property type="entry name" value="DNA_bind_recombinase_dom"/>
</dbReference>
<dbReference type="Pfam" id="PF00239">
    <property type="entry name" value="Resolvase"/>
    <property type="match status" value="1"/>
</dbReference>
<keyword evidence="3" id="KW-1185">Reference proteome</keyword>
<protein>
    <submittedName>
        <fullName evidence="2">DNA invertase Pin-like site-specific DNA recombinase</fullName>
    </submittedName>
</protein>
<dbReference type="SUPFAM" id="SSF53041">
    <property type="entry name" value="Resolvase-like"/>
    <property type="match status" value="1"/>
</dbReference>
<comment type="caution">
    <text evidence="2">The sequence shown here is derived from an EMBL/GenBank/DDBJ whole genome shotgun (WGS) entry which is preliminary data.</text>
</comment>
<reference evidence="2 3" key="1">
    <citation type="submission" date="2018-07" db="EMBL/GenBank/DDBJ databases">
        <title>Genomic Encyclopedia of Type Strains, Phase IV (KMG-IV): sequencing the most valuable type-strain genomes for metagenomic binning, comparative biology and taxonomic classification.</title>
        <authorList>
            <person name="Goeker M."/>
        </authorList>
    </citation>
    <scope>NUCLEOTIDE SEQUENCE [LARGE SCALE GENOMIC DNA]</scope>
    <source>
        <strain evidence="2 3">DSM 44952</strain>
    </source>
</reference>
<feature type="domain" description="Recombinase" evidence="1">
    <location>
        <begin position="171"/>
        <end position="319"/>
    </location>
</feature>
<dbReference type="EMBL" id="QQAZ01000018">
    <property type="protein sequence ID" value="RDI43866.1"/>
    <property type="molecule type" value="Genomic_DNA"/>
</dbReference>
<dbReference type="PANTHER" id="PTHR30461">
    <property type="entry name" value="DNA-INVERTASE FROM LAMBDOID PROPHAGE"/>
    <property type="match status" value="1"/>
</dbReference>
<dbReference type="GO" id="GO:0003677">
    <property type="term" value="F:DNA binding"/>
    <property type="evidence" value="ECO:0007669"/>
    <property type="project" value="InterPro"/>
</dbReference>